<comment type="caution">
    <text evidence="1">The sequence shown here is derived from an EMBL/GenBank/DDBJ whole genome shotgun (WGS) entry which is preliminary data.</text>
</comment>
<sequence length="51" mass="5728">QHFGGKMSFKELLVAERNVTKRIAELQGEGVSLASIRERGTKEAEKPEDKK</sequence>
<dbReference type="EMBL" id="BARS01031364">
    <property type="protein sequence ID" value="GAG17317.1"/>
    <property type="molecule type" value="Genomic_DNA"/>
</dbReference>
<organism evidence="1">
    <name type="scientific">marine sediment metagenome</name>
    <dbReference type="NCBI Taxonomy" id="412755"/>
    <lineage>
        <taxon>unclassified sequences</taxon>
        <taxon>metagenomes</taxon>
        <taxon>ecological metagenomes</taxon>
    </lineage>
</organism>
<name>X0W1V7_9ZZZZ</name>
<accession>X0W1V7</accession>
<reference evidence="1" key="1">
    <citation type="journal article" date="2014" name="Front. Microbiol.">
        <title>High frequency of phylogenetically diverse reductive dehalogenase-homologous genes in deep subseafloor sedimentary metagenomes.</title>
        <authorList>
            <person name="Kawai M."/>
            <person name="Futagami T."/>
            <person name="Toyoda A."/>
            <person name="Takaki Y."/>
            <person name="Nishi S."/>
            <person name="Hori S."/>
            <person name="Arai W."/>
            <person name="Tsubouchi T."/>
            <person name="Morono Y."/>
            <person name="Uchiyama I."/>
            <person name="Ito T."/>
            <person name="Fujiyama A."/>
            <person name="Inagaki F."/>
            <person name="Takami H."/>
        </authorList>
    </citation>
    <scope>NUCLEOTIDE SEQUENCE</scope>
    <source>
        <strain evidence="1">Expedition CK06-06</strain>
    </source>
</reference>
<protein>
    <submittedName>
        <fullName evidence="1">Uncharacterized protein</fullName>
    </submittedName>
</protein>
<proteinExistence type="predicted"/>
<dbReference type="AlphaFoldDB" id="X0W1V7"/>
<evidence type="ECO:0000313" key="1">
    <source>
        <dbReference type="EMBL" id="GAG17317.1"/>
    </source>
</evidence>
<feature type="non-terminal residue" evidence="1">
    <location>
        <position position="1"/>
    </location>
</feature>
<gene>
    <name evidence="1" type="ORF">S01H1_48823</name>
</gene>